<keyword evidence="11" id="KW-1185">Reference proteome</keyword>
<evidence type="ECO:0000256" key="7">
    <source>
        <dbReference type="SAM" id="MobiDB-lite"/>
    </source>
</evidence>
<keyword evidence="5 6" id="KW-0464">Manganese</keyword>
<evidence type="ECO:0000256" key="3">
    <source>
        <dbReference type="ARBA" id="ARBA00022842"/>
    </source>
</evidence>
<feature type="domain" description="Thiamine pyrophosphate enzyme N-terminal TPP-binding" evidence="9">
    <location>
        <begin position="27"/>
        <end position="144"/>
    </location>
</feature>
<comment type="similarity">
    <text evidence="6">Belongs to the TPP enzyme family. MenD subfamily.</text>
</comment>
<organism evidence="10 11">
    <name type="scientific">Corynebacterium evansiae</name>
    <dbReference type="NCBI Taxonomy" id="2913499"/>
    <lineage>
        <taxon>Bacteria</taxon>
        <taxon>Bacillati</taxon>
        <taxon>Actinomycetota</taxon>
        <taxon>Actinomycetes</taxon>
        <taxon>Mycobacteriales</taxon>
        <taxon>Corynebacteriaceae</taxon>
        <taxon>Corynebacterium</taxon>
    </lineage>
</organism>
<keyword evidence="2 6" id="KW-0479">Metal-binding</keyword>
<sequence>MTNADSSSQDSGTHSAALTSPIAVRAGLVLVDQLIRSGVREAVLCPGSRNSPLNLAFVEAERVGRVRLHVRTDERSAAFLALGLAKVSRRPVPVVMTSGTAVANCLPAMVEATLSGVPLVVLSANRPLSMLGSGANQTIDQAEIFGTHSVCTLNAGELALEGAVADAGTGQAPKRTDAAAELRDLVRKLIAAATDPIDGGGAHLDVPLREPLVPPTLDELSLWAGEIAAAEDAAEDAATTEGAHDSHAPGQPARGSRKLPYGQVEVDLSRRTLVIAGSVSDVAWARSIMDELADVPTIAEPVAPAPDFPVHSAAVDMFSAQVVSDGEHSAVTTPEQIVVIGRPTLHRGVTKLLANKDINVIALSDTRNVTDVFDNVDEVGSTVWPRGEQPESWLQVARAISDMGVNQVRDGLAEREPFTAVHAVAVVADALRDGDLLVLGASTAVRDASRAGLPFDGVQAIANRGAAGIDGTISTAVGAAMAHAHADPTAIRAPRTIAVMGDLTFAHDLGGLNIGPLEPRPDNLLIVLTNDSGGGIFETLEPGAENLRTFADGTAAFERVFGTPLDLDFAELCAGFGVEHKLATSVEELAAAIDEHAEIGGSGITVLEVKVSRRGRQEIEKRIAGTR</sequence>
<dbReference type="HAMAP" id="MF_01659">
    <property type="entry name" value="MenD"/>
    <property type="match status" value="1"/>
</dbReference>
<dbReference type="Gene3D" id="3.40.50.970">
    <property type="match status" value="2"/>
</dbReference>
<dbReference type="InterPro" id="IPR011766">
    <property type="entry name" value="TPP_enzyme_TPP-bd"/>
</dbReference>
<dbReference type="PANTHER" id="PTHR42916">
    <property type="entry name" value="2-SUCCINYL-5-ENOLPYRUVYL-6-HYDROXY-3-CYCLOHEXENE-1-CARBOXYLATE SYNTHASE"/>
    <property type="match status" value="1"/>
</dbReference>
<dbReference type="Gene3D" id="3.40.50.1220">
    <property type="entry name" value="TPP-binding domain"/>
    <property type="match status" value="1"/>
</dbReference>
<accession>A0A9X3RFL7</accession>
<keyword evidence="3 6" id="KW-0460">Magnesium</keyword>
<dbReference type="EMBL" id="JAKMUT010000001">
    <property type="protein sequence ID" value="MCZ9288756.1"/>
    <property type="molecule type" value="Genomic_DNA"/>
</dbReference>
<dbReference type="InterPro" id="IPR012001">
    <property type="entry name" value="Thiamin_PyroP_enz_TPP-bd_dom"/>
</dbReference>
<dbReference type="NCBIfam" id="TIGR00173">
    <property type="entry name" value="menD"/>
    <property type="match status" value="1"/>
</dbReference>
<comment type="cofactor">
    <cofactor evidence="6">
        <name>Mg(2+)</name>
        <dbReference type="ChEBI" id="CHEBI:18420"/>
    </cofactor>
    <cofactor evidence="6">
        <name>Mn(2+)</name>
        <dbReference type="ChEBI" id="CHEBI:29035"/>
    </cofactor>
</comment>
<dbReference type="SUPFAM" id="SSF52518">
    <property type="entry name" value="Thiamin diphosphate-binding fold (THDP-binding)"/>
    <property type="match status" value="2"/>
</dbReference>
<dbReference type="CDD" id="cd02009">
    <property type="entry name" value="TPP_SHCHC_synthase"/>
    <property type="match status" value="1"/>
</dbReference>
<protein>
    <recommendedName>
        <fullName evidence="6">2-succinyl-5-enolpyruvyl-6-hydroxy-3-cyclohexene-1-carboxylate synthase</fullName>
        <shortName evidence="6">SEPHCHC synthase</shortName>
        <ecNumber evidence="6">2.2.1.9</ecNumber>
    </recommendedName>
    <alternativeName>
        <fullName evidence="6">Menaquinone biosynthesis protein MenD</fullName>
    </alternativeName>
</protein>
<gene>
    <name evidence="6 10" type="primary">menD</name>
    <name evidence="10" type="ORF">L8V00_00805</name>
</gene>
<dbReference type="Pfam" id="PF02775">
    <property type="entry name" value="TPP_enzyme_C"/>
    <property type="match status" value="1"/>
</dbReference>
<evidence type="ECO:0000259" key="8">
    <source>
        <dbReference type="Pfam" id="PF02775"/>
    </source>
</evidence>
<comment type="catalytic activity">
    <reaction evidence="6">
        <text>isochorismate + 2-oxoglutarate + H(+) = 5-enolpyruvoyl-6-hydroxy-2-succinyl-cyclohex-3-ene-1-carboxylate + CO2</text>
        <dbReference type="Rhea" id="RHEA:25593"/>
        <dbReference type="ChEBI" id="CHEBI:15378"/>
        <dbReference type="ChEBI" id="CHEBI:16526"/>
        <dbReference type="ChEBI" id="CHEBI:16810"/>
        <dbReference type="ChEBI" id="CHEBI:29780"/>
        <dbReference type="ChEBI" id="CHEBI:58818"/>
        <dbReference type="EC" id="2.2.1.9"/>
    </reaction>
</comment>
<evidence type="ECO:0000313" key="11">
    <source>
        <dbReference type="Proteomes" id="UP001146469"/>
    </source>
</evidence>
<dbReference type="PANTHER" id="PTHR42916:SF1">
    <property type="entry name" value="PROTEIN PHYLLO, CHLOROPLASTIC"/>
    <property type="match status" value="1"/>
</dbReference>
<comment type="pathway">
    <text evidence="6">Quinol/quinone metabolism; menaquinone biosynthesis.</text>
</comment>
<dbReference type="PIRSF" id="PIRSF004983">
    <property type="entry name" value="MenD"/>
    <property type="match status" value="1"/>
</dbReference>
<feature type="domain" description="Thiamine pyrophosphate enzyme TPP-binding" evidence="8">
    <location>
        <begin position="471"/>
        <end position="608"/>
    </location>
</feature>
<feature type="region of interest" description="Disordered" evidence="7">
    <location>
        <begin position="231"/>
        <end position="258"/>
    </location>
</feature>
<dbReference type="Proteomes" id="UP001146469">
    <property type="component" value="Unassembled WGS sequence"/>
</dbReference>
<comment type="cofactor">
    <cofactor evidence="6">
        <name>thiamine diphosphate</name>
        <dbReference type="ChEBI" id="CHEBI:58937"/>
    </cofactor>
    <text evidence="6">Binds 1 thiamine pyrophosphate per subunit.</text>
</comment>
<dbReference type="InterPro" id="IPR004433">
    <property type="entry name" value="MenaQ_synth_MenD"/>
</dbReference>
<evidence type="ECO:0000256" key="4">
    <source>
        <dbReference type="ARBA" id="ARBA00023052"/>
    </source>
</evidence>
<proteinExistence type="inferred from homology"/>
<evidence type="ECO:0000256" key="2">
    <source>
        <dbReference type="ARBA" id="ARBA00022723"/>
    </source>
</evidence>
<comment type="pathway">
    <text evidence="6">Quinol/quinone metabolism; 1,4-dihydroxy-2-naphthoate biosynthesis; 1,4-dihydroxy-2-naphthoate from chorismate: step 2/7.</text>
</comment>
<evidence type="ECO:0000256" key="5">
    <source>
        <dbReference type="ARBA" id="ARBA00023211"/>
    </source>
</evidence>
<keyword evidence="6" id="KW-0474">Menaquinone biosynthesis</keyword>
<dbReference type="GO" id="GO:0009234">
    <property type="term" value="P:menaquinone biosynthetic process"/>
    <property type="evidence" value="ECO:0007669"/>
    <property type="project" value="UniProtKB-UniRule"/>
</dbReference>
<dbReference type="GO" id="GO:0000287">
    <property type="term" value="F:magnesium ion binding"/>
    <property type="evidence" value="ECO:0007669"/>
    <property type="project" value="UniProtKB-UniRule"/>
</dbReference>
<name>A0A9X3RFL7_9CORY</name>
<dbReference type="Pfam" id="PF02776">
    <property type="entry name" value="TPP_enzyme_N"/>
    <property type="match status" value="1"/>
</dbReference>
<reference evidence="10" key="1">
    <citation type="submission" date="2022-02" db="EMBL/GenBank/DDBJ databases">
        <title>Corynebacterium sp. from urogenital microbiome.</title>
        <authorList>
            <person name="Cappelli E.A."/>
            <person name="Ribeiro T.G."/>
            <person name="Peixe L."/>
        </authorList>
    </citation>
    <scope>NUCLEOTIDE SEQUENCE</scope>
    <source>
        <strain evidence="10">C8Ua_174</strain>
    </source>
</reference>
<comment type="function">
    <text evidence="6">Catalyzes the thiamine diphosphate-dependent decarboxylation of 2-oxoglutarate and the subsequent addition of the resulting succinic semialdehyde-thiamine pyrophosphate anion to isochorismate to yield 2-succinyl-5-enolpyruvyl-6-hydroxy-3-cyclohexene-1-carboxylate (SEPHCHC).</text>
</comment>
<dbReference type="GO" id="GO:0030145">
    <property type="term" value="F:manganese ion binding"/>
    <property type="evidence" value="ECO:0007669"/>
    <property type="project" value="UniProtKB-UniRule"/>
</dbReference>
<dbReference type="GO" id="GO:0070204">
    <property type="term" value="F:2-succinyl-5-enolpyruvyl-6-hydroxy-3-cyclohexene-1-carboxylic-acid synthase activity"/>
    <property type="evidence" value="ECO:0007669"/>
    <property type="project" value="UniProtKB-UniRule"/>
</dbReference>
<comment type="subunit">
    <text evidence="6">Homodimer.</text>
</comment>
<dbReference type="CDD" id="cd07037">
    <property type="entry name" value="TPP_PYR_MenD"/>
    <property type="match status" value="1"/>
</dbReference>
<feature type="compositionally biased region" description="Low complexity" evidence="7">
    <location>
        <begin position="231"/>
        <end position="241"/>
    </location>
</feature>
<evidence type="ECO:0000259" key="9">
    <source>
        <dbReference type="Pfam" id="PF02776"/>
    </source>
</evidence>
<comment type="caution">
    <text evidence="10">The sequence shown here is derived from an EMBL/GenBank/DDBJ whole genome shotgun (WGS) entry which is preliminary data.</text>
</comment>
<evidence type="ECO:0000256" key="6">
    <source>
        <dbReference type="HAMAP-Rule" id="MF_01659"/>
    </source>
</evidence>
<dbReference type="EC" id="2.2.1.9" evidence="6"/>
<evidence type="ECO:0000313" key="10">
    <source>
        <dbReference type="EMBL" id="MCZ9288756.1"/>
    </source>
</evidence>
<keyword evidence="1 6" id="KW-0808">Transferase</keyword>
<evidence type="ECO:0000256" key="1">
    <source>
        <dbReference type="ARBA" id="ARBA00022679"/>
    </source>
</evidence>
<keyword evidence="4 6" id="KW-0786">Thiamine pyrophosphate</keyword>
<dbReference type="GO" id="GO:0030976">
    <property type="term" value="F:thiamine pyrophosphate binding"/>
    <property type="evidence" value="ECO:0007669"/>
    <property type="project" value="UniProtKB-UniRule"/>
</dbReference>
<dbReference type="InterPro" id="IPR029061">
    <property type="entry name" value="THDP-binding"/>
</dbReference>
<dbReference type="AlphaFoldDB" id="A0A9X3RFL7"/>